<accession>A0A5D2D6Y9</accession>
<sequence>MHEVQESLSTSSLLIFRSKHIFIAMVQATSAAKR</sequence>
<dbReference type="AlphaFoldDB" id="A0A5D2D6Y9"/>
<reference evidence="1 2" key="1">
    <citation type="submission" date="2019-06" db="EMBL/GenBank/DDBJ databases">
        <title>WGS assembly of Gossypium darwinii.</title>
        <authorList>
            <person name="Chen Z.J."/>
            <person name="Sreedasyam A."/>
            <person name="Ando A."/>
            <person name="Song Q."/>
            <person name="De L."/>
            <person name="Hulse-Kemp A."/>
            <person name="Ding M."/>
            <person name="Ye W."/>
            <person name="Kirkbride R."/>
            <person name="Jenkins J."/>
            <person name="Plott C."/>
            <person name="Lovell J."/>
            <person name="Lin Y.-M."/>
            <person name="Vaughn R."/>
            <person name="Liu B."/>
            <person name="Li W."/>
            <person name="Simpson S."/>
            <person name="Scheffler B."/>
            <person name="Saski C."/>
            <person name="Grover C."/>
            <person name="Hu G."/>
            <person name="Conover J."/>
            <person name="Carlson J."/>
            <person name="Shu S."/>
            <person name="Boston L."/>
            <person name="Williams M."/>
            <person name="Peterson D."/>
            <person name="Mcgee K."/>
            <person name="Jones D."/>
            <person name="Wendel J."/>
            <person name="Stelly D."/>
            <person name="Grimwood J."/>
            <person name="Schmutz J."/>
        </authorList>
    </citation>
    <scope>NUCLEOTIDE SEQUENCE [LARGE SCALE GENOMIC DNA]</scope>
    <source>
        <strain evidence="1">1808015.09</strain>
    </source>
</reference>
<dbReference type="Proteomes" id="UP000323506">
    <property type="component" value="Chromosome D03"/>
</dbReference>
<dbReference type="EMBL" id="CM017703">
    <property type="protein sequence ID" value="TYG76265.1"/>
    <property type="molecule type" value="Genomic_DNA"/>
</dbReference>
<keyword evidence="2" id="KW-1185">Reference proteome</keyword>
<evidence type="ECO:0000313" key="1">
    <source>
        <dbReference type="EMBL" id="TYG76265.1"/>
    </source>
</evidence>
<gene>
    <name evidence="1" type="ORF">ES288_D03G101300v1</name>
</gene>
<proteinExistence type="predicted"/>
<name>A0A5D2D6Y9_GOSDA</name>
<organism evidence="1 2">
    <name type="scientific">Gossypium darwinii</name>
    <name type="common">Darwin's cotton</name>
    <name type="synonym">Gossypium barbadense var. darwinii</name>
    <dbReference type="NCBI Taxonomy" id="34276"/>
    <lineage>
        <taxon>Eukaryota</taxon>
        <taxon>Viridiplantae</taxon>
        <taxon>Streptophyta</taxon>
        <taxon>Embryophyta</taxon>
        <taxon>Tracheophyta</taxon>
        <taxon>Spermatophyta</taxon>
        <taxon>Magnoliopsida</taxon>
        <taxon>eudicotyledons</taxon>
        <taxon>Gunneridae</taxon>
        <taxon>Pentapetalae</taxon>
        <taxon>rosids</taxon>
        <taxon>malvids</taxon>
        <taxon>Malvales</taxon>
        <taxon>Malvaceae</taxon>
        <taxon>Malvoideae</taxon>
        <taxon>Gossypium</taxon>
    </lineage>
</organism>
<protein>
    <submittedName>
        <fullName evidence="1">Uncharacterized protein</fullName>
    </submittedName>
</protein>
<evidence type="ECO:0000313" key="2">
    <source>
        <dbReference type="Proteomes" id="UP000323506"/>
    </source>
</evidence>